<accession>A0ACC3SP32</accession>
<sequence length="1067" mass="115389">MLKHENTPCPLPTGASGSGMDGHARRFSSVSETTMTGACENDTTDVVASIMGREFENARAQRRQTLLQKPRKKARVSIFEDGTASTIGPEMGAQRERQEAGVGVARSDLNRRQSFFARPARKGRLETLKEGLPVLGYDGVQEREQILYEEEETGGGRRDDSFFAPAQDQPAERKDGLKKNPRRRTIWVPNDDTTIMTIHPGAHTETLADPTLFASKTAAGLDMDTAGLVQGKDSSEDVTTKRMPRKSLAVAPKRVALGSLAKQQPNARLGDVVGQNGGKENLPPGGRDHGKKTITEKPAITHTFLKKSTTKPAVPTEKPSSKTPPQDIVAKPELRISRLLQPTAASQARLNESKKRNMSESREGAVRARIQPKQSVSVARSQMSRSASAIAGASSRVGSLALSRSTTTTAPVSATLSNSRTVGRVPTKLSIPAAVSTRKAQLELYPVLPNDLSRPELYEENWLSHQEVALTQLLNGLFEKAEDTDDASFPQISLRDKLLQLYQQPTFTTLHKRLQASLLYGALSLPKDAQPPNLKEDVGLRRRFLDLWLETYELDVLQSAAEVIIGRLIPEKFSRSSNSSASRSSSTTQTTSKRSLEKFLLTFLIAHDDALAADASTSTSTHPPAWHWQRTVLRSLLLLALLDHAALTHTLPTRLFRPNSPHKSSPAVLHALSTLLIPSIGDIARPLGYLDYRVTHTQYALQEHSYRVTNLAVDLRDGVLLTRLVELLLYAPTALCAREDAAADATLTLILPGGTTLTSTLNPGLSAGTDLSTGVWPLSQHLIFPAPSRAQKVYNTSIALAALRGLGGLAAAATANVRAEDVVDGHREKTLCLLWALISRWGVGLLVDWRALRWEVGRLGREGGEDVDDEDDTDNSDAEDMGGAHLRGPRRRGRESDVEFRRRPRAGCYRRRLFRLPSLTLDLHSSHDDLLHTRKESLRLSSSPPNSPRLHPLLHRPPHDAPPTLLIHHPLPPHLPGLAPPPARAHAPRRLRAAARLSLASRTPRFAAARAGDAGRGPVCASGEGAGSGCGRCGGGAEALEGSVGEEGGGVGKGCGAVSEGGEGLGG</sequence>
<protein>
    <submittedName>
        <fullName evidence="1">Uncharacterized protein</fullName>
    </submittedName>
</protein>
<gene>
    <name evidence="1" type="ORF">M8818_000108</name>
</gene>
<dbReference type="Proteomes" id="UP001320706">
    <property type="component" value="Unassembled WGS sequence"/>
</dbReference>
<dbReference type="EMBL" id="JAMKPW020000001">
    <property type="protein sequence ID" value="KAK8221941.1"/>
    <property type="molecule type" value="Genomic_DNA"/>
</dbReference>
<reference evidence="1" key="1">
    <citation type="submission" date="2024-02" db="EMBL/GenBank/DDBJ databases">
        <title>Metagenome Assembled Genome of Zalaria obscura JY119.</title>
        <authorList>
            <person name="Vighnesh L."/>
            <person name="Jagadeeshwari U."/>
            <person name="Venkata Ramana C."/>
            <person name="Sasikala C."/>
        </authorList>
    </citation>
    <scope>NUCLEOTIDE SEQUENCE</scope>
    <source>
        <strain evidence="1">JY119</strain>
    </source>
</reference>
<evidence type="ECO:0000313" key="1">
    <source>
        <dbReference type="EMBL" id="KAK8221941.1"/>
    </source>
</evidence>
<evidence type="ECO:0000313" key="2">
    <source>
        <dbReference type="Proteomes" id="UP001320706"/>
    </source>
</evidence>
<comment type="caution">
    <text evidence="1">The sequence shown here is derived from an EMBL/GenBank/DDBJ whole genome shotgun (WGS) entry which is preliminary data.</text>
</comment>
<keyword evidence="2" id="KW-1185">Reference proteome</keyword>
<name>A0ACC3SP32_9PEZI</name>
<organism evidence="1 2">
    <name type="scientific">Zalaria obscura</name>
    <dbReference type="NCBI Taxonomy" id="2024903"/>
    <lineage>
        <taxon>Eukaryota</taxon>
        <taxon>Fungi</taxon>
        <taxon>Dikarya</taxon>
        <taxon>Ascomycota</taxon>
        <taxon>Pezizomycotina</taxon>
        <taxon>Dothideomycetes</taxon>
        <taxon>Dothideomycetidae</taxon>
        <taxon>Dothideales</taxon>
        <taxon>Zalariaceae</taxon>
        <taxon>Zalaria</taxon>
    </lineage>
</organism>
<proteinExistence type="predicted"/>